<dbReference type="SUPFAM" id="SSF55347">
    <property type="entry name" value="Glyceraldehyde-3-phosphate dehydrogenase-like, C-terminal domain"/>
    <property type="match status" value="1"/>
</dbReference>
<keyword evidence="2" id="KW-0560">Oxidoreductase</keyword>
<evidence type="ECO:0000313" key="6">
    <source>
        <dbReference type="EMBL" id="KDR37185.1"/>
    </source>
</evidence>
<dbReference type="InterPro" id="IPR000683">
    <property type="entry name" value="Gfo/Idh/MocA-like_OxRdtase_N"/>
</dbReference>
<dbReference type="AlphaFoldDB" id="A0A069P965"/>
<reference evidence="5" key="1">
    <citation type="journal article" date="2014" name="Int. J. Syst. Evol. Microbiol.">
        <title>Complete genome of a new Firmicutes species belonging to the dominant human colonic microbiota ('Ruminococcus bicirculans') reveals two chromosomes and a selective capacity to utilize plant glucans.</title>
        <authorList>
            <consortium name="NISC Comparative Sequencing Program"/>
            <person name="Wegmann U."/>
            <person name="Louis P."/>
            <person name="Goesmann A."/>
            <person name="Henrissat B."/>
            <person name="Duncan S.H."/>
            <person name="Flint H.J."/>
        </authorList>
    </citation>
    <scope>NUCLEOTIDE SEQUENCE</scope>
    <source>
        <strain evidence="5">CGMCC 1.11013</strain>
    </source>
</reference>
<keyword evidence="8" id="KW-1185">Reference proteome</keyword>
<dbReference type="Proteomes" id="UP000027439">
    <property type="component" value="Unassembled WGS sequence"/>
</dbReference>
<dbReference type="EMBL" id="BMEG01000003">
    <property type="protein sequence ID" value="GGD67222.1"/>
    <property type="molecule type" value="Genomic_DNA"/>
</dbReference>
<dbReference type="PANTHER" id="PTHR42840:SF3">
    <property type="entry name" value="BINDING ROSSMANN FOLD OXIDOREDUCTASE, PUTATIVE (AFU_ORTHOLOGUE AFUA_2G10240)-RELATED"/>
    <property type="match status" value="1"/>
</dbReference>
<dbReference type="STRING" id="1071679.BG57_00730"/>
<dbReference type="Gene3D" id="3.30.360.10">
    <property type="entry name" value="Dihydrodipicolinate Reductase, domain 2"/>
    <property type="match status" value="1"/>
</dbReference>
<dbReference type="Proteomes" id="UP000597138">
    <property type="component" value="Unassembled WGS sequence"/>
</dbReference>
<evidence type="ECO:0000256" key="1">
    <source>
        <dbReference type="ARBA" id="ARBA00010928"/>
    </source>
</evidence>
<reference evidence="5" key="4">
    <citation type="submission" date="2024-05" db="EMBL/GenBank/DDBJ databases">
        <authorList>
            <person name="Sun Q."/>
            <person name="Zhou Y."/>
        </authorList>
    </citation>
    <scope>NUCLEOTIDE SEQUENCE</scope>
    <source>
        <strain evidence="5">CGMCC 1.11013</strain>
    </source>
</reference>
<dbReference type="GO" id="GO:0006740">
    <property type="term" value="P:NADPH regeneration"/>
    <property type="evidence" value="ECO:0007669"/>
    <property type="project" value="TreeGrafter"/>
</dbReference>
<comment type="similarity">
    <text evidence="1">Belongs to the Gfo/Idh/MocA family.</text>
</comment>
<dbReference type="GO" id="GO:0016491">
    <property type="term" value="F:oxidoreductase activity"/>
    <property type="evidence" value="ECO:0007669"/>
    <property type="project" value="UniProtKB-KW"/>
</dbReference>
<protein>
    <submittedName>
        <fullName evidence="6">Oxidoreductase</fullName>
    </submittedName>
</protein>
<feature type="domain" description="GFO/IDH/MocA-like oxidoreductase" evidence="4">
    <location>
        <begin position="134"/>
        <end position="257"/>
    </location>
</feature>
<reference evidence="8" key="3">
    <citation type="journal article" date="2019" name="Int. J. Syst. Evol. Microbiol.">
        <title>The Global Catalogue of Microorganisms (GCM) 10K type strain sequencing project: providing services to taxonomists for standard genome sequencing and annotation.</title>
        <authorList>
            <consortium name="The Broad Institute Genomics Platform"/>
            <consortium name="The Broad Institute Genome Sequencing Center for Infectious Disease"/>
            <person name="Wu L."/>
            <person name="Ma J."/>
        </authorList>
    </citation>
    <scope>NUCLEOTIDE SEQUENCE [LARGE SCALE GENOMIC DNA]</scope>
    <source>
        <strain evidence="8">CGMCC 1.11013</strain>
    </source>
</reference>
<evidence type="ECO:0000313" key="5">
    <source>
        <dbReference type="EMBL" id="GGD67222.1"/>
    </source>
</evidence>
<name>A0A069P965_9BURK</name>
<dbReference type="GO" id="GO:0000166">
    <property type="term" value="F:nucleotide binding"/>
    <property type="evidence" value="ECO:0007669"/>
    <property type="project" value="InterPro"/>
</dbReference>
<evidence type="ECO:0000256" key="2">
    <source>
        <dbReference type="ARBA" id="ARBA00023002"/>
    </source>
</evidence>
<dbReference type="InterPro" id="IPR036291">
    <property type="entry name" value="NAD(P)-bd_dom_sf"/>
</dbReference>
<comment type="caution">
    <text evidence="6">The sequence shown here is derived from an EMBL/GenBank/DDBJ whole genome shotgun (WGS) entry which is preliminary data.</text>
</comment>
<dbReference type="SUPFAM" id="SSF51735">
    <property type="entry name" value="NAD(P)-binding Rossmann-fold domains"/>
    <property type="match status" value="1"/>
</dbReference>
<reference evidence="6 7" key="2">
    <citation type="submission" date="2014-03" db="EMBL/GenBank/DDBJ databases">
        <title>Draft Genome Sequences of Four Burkholderia Strains.</title>
        <authorList>
            <person name="Liu X.Y."/>
            <person name="Li C.X."/>
            <person name="Xu J.H."/>
        </authorList>
    </citation>
    <scope>NUCLEOTIDE SEQUENCE [LARGE SCALE GENOMIC DNA]</scope>
    <source>
        <strain evidence="6 7">R27</strain>
    </source>
</reference>
<sequence>MNPVRVGIVGLGRLGRRHAENLAWHVPGARLVAACSPLPKEREWAKAHFPDTALHADYDALLADASVDAVWLVTPTSLHATQIIAALEAGKHVFCEKPLSLDLAECDRVIEAHARHAHLRVMIGFVRRFDASYRDAFDSIAKGAVGRPFMVRSQTCDKNDPDGFFVRFAPTSGGLFLDCSVHDIDLARWLLGNPRATRVMASGTIAIHEGLRECGDIDNGVGIVEFDDGRLAVFYASRTMAHGHHTQTEVIGTAGALSVGRNPRLNRVELADEYGVRNACTPTFFERFEDAFLREAQAFVAWVSGGKPTGMTLEDAREATRIGIALREAYASRRPVDLQPLR</sequence>
<dbReference type="OrthoDB" id="8565814at2"/>
<dbReference type="GO" id="GO:0005737">
    <property type="term" value="C:cytoplasm"/>
    <property type="evidence" value="ECO:0007669"/>
    <property type="project" value="TreeGrafter"/>
</dbReference>
<gene>
    <name evidence="6" type="ORF">BG57_00730</name>
    <name evidence="5" type="ORF">GCM10010985_21930</name>
</gene>
<proteinExistence type="inferred from homology"/>
<evidence type="ECO:0000259" key="3">
    <source>
        <dbReference type="Pfam" id="PF01408"/>
    </source>
</evidence>
<dbReference type="eggNOG" id="COG0673">
    <property type="taxonomic scope" value="Bacteria"/>
</dbReference>
<dbReference type="Gene3D" id="3.40.50.720">
    <property type="entry name" value="NAD(P)-binding Rossmann-like Domain"/>
    <property type="match status" value="1"/>
</dbReference>
<dbReference type="EMBL" id="JFHE01000001">
    <property type="protein sequence ID" value="KDR37185.1"/>
    <property type="molecule type" value="Genomic_DNA"/>
</dbReference>
<dbReference type="Pfam" id="PF22725">
    <property type="entry name" value="GFO_IDH_MocA_C3"/>
    <property type="match status" value="1"/>
</dbReference>
<evidence type="ECO:0000259" key="4">
    <source>
        <dbReference type="Pfam" id="PF22725"/>
    </source>
</evidence>
<dbReference type="RefSeq" id="WP_035959498.1">
    <property type="nucleotide sequence ID" value="NZ_BMEG01000003.1"/>
</dbReference>
<feature type="domain" description="Gfo/Idh/MocA-like oxidoreductase N-terminal" evidence="3">
    <location>
        <begin position="4"/>
        <end position="125"/>
    </location>
</feature>
<organism evidence="6 7">
    <name type="scientific">Caballeronia grimmiae</name>
    <dbReference type="NCBI Taxonomy" id="1071679"/>
    <lineage>
        <taxon>Bacteria</taxon>
        <taxon>Pseudomonadati</taxon>
        <taxon>Pseudomonadota</taxon>
        <taxon>Betaproteobacteria</taxon>
        <taxon>Burkholderiales</taxon>
        <taxon>Burkholderiaceae</taxon>
        <taxon>Caballeronia</taxon>
    </lineage>
</organism>
<dbReference type="InterPro" id="IPR055170">
    <property type="entry name" value="GFO_IDH_MocA-like_dom"/>
</dbReference>
<dbReference type="PANTHER" id="PTHR42840">
    <property type="entry name" value="NAD(P)-BINDING ROSSMANN-FOLD SUPERFAMILY PROTEIN-RELATED"/>
    <property type="match status" value="1"/>
</dbReference>
<evidence type="ECO:0000313" key="7">
    <source>
        <dbReference type="Proteomes" id="UP000027439"/>
    </source>
</evidence>
<accession>A0A069P965</accession>
<evidence type="ECO:0000313" key="8">
    <source>
        <dbReference type="Proteomes" id="UP000597138"/>
    </source>
</evidence>
<dbReference type="Pfam" id="PF01408">
    <property type="entry name" value="GFO_IDH_MocA"/>
    <property type="match status" value="1"/>
</dbReference>